<evidence type="ECO:0000256" key="6">
    <source>
        <dbReference type="ARBA" id="ARBA00022741"/>
    </source>
</evidence>
<dbReference type="Gene3D" id="6.10.340.10">
    <property type="match status" value="1"/>
</dbReference>
<evidence type="ECO:0000256" key="3">
    <source>
        <dbReference type="ARBA" id="ARBA00012438"/>
    </source>
</evidence>
<dbReference type="InterPro" id="IPR003594">
    <property type="entry name" value="HATPase_dom"/>
</dbReference>
<dbReference type="PANTHER" id="PTHR44936:SF10">
    <property type="entry name" value="SENSOR PROTEIN RSTB"/>
    <property type="match status" value="1"/>
</dbReference>
<dbReference type="InterPro" id="IPR003660">
    <property type="entry name" value="HAMP_dom"/>
</dbReference>
<dbReference type="RefSeq" id="WP_075636572.1">
    <property type="nucleotide sequence ID" value="NZ_MKIO01000040.1"/>
</dbReference>
<dbReference type="CDD" id="cd00075">
    <property type="entry name" value="HATPase"/>
    <property type="match status" value="1"/>
</dbReference>
<reference evidence="13 14" key="1">
    <citation type="submission" date="2016-09" db="EMBL/GenBank/DDBJ databases">
        <title>Rhizobium sp. nov., a novel species isolated from the rice rhizosphere.</title>
        <authorList>
            <person name="Zhao J."/>
            <person name="Zhang X."/>
        </authorList>
    </citation>
    <scope>NUCLEOTIDE SEQUENCE [LARGE SCALE GENOMIC DNA]</scope>
    <source>
        <strain evidence="13 14">MH17</strain>
    </source>
</reference>
<proteinExistence type="predicted"/>
<evidence type="ECO:0000259" key="11">
    <source>
        <dbReference type="PROSITE" id="PS50109"/>
    </source>
</evidence>
<dbReference type="SMART" id="SM00387">
    <property type="entry name" value="HATPase_c"/>
    <property type="match status" value="1"/>
</dbReference>
<dbReference type="GO" id="GO:0007165">
    <property type="term" value="P:signal transduction"/>
    <property type="evidence" value="ECO:0007669"/>
    <property type="project" value="InterPro"/>
</dbReference>
<keyword evidence="6" id="KW-0547">Nucleotide-binding</keyword>
<dbReference type="EMBL" id="MKIO01000040">
    <property type="protein sequence ID" value="OLP53349.1"/>
    <property type="molecule type" value="Genomic_DNA"/>
</dbReference>
<organism evidence="13 14">
    <name type="scientific">Xaviernesmea rhizosphaerae</name>
    <dbReference type="NCBI Taxonomy" id="1672749"/>
    <lineage>
        <taxon>Bacteria</taxon>
        <taxon>Pseudomonadati</taxon>
        <taxon>Pseudomonadota</taxon>
        <taxon>Alphaproteobacteria</taxon>
        <taxon>Hyphomicrobiales</taxon>
        <taxon>Rhizobiaceae</taxon>
        <taxon>Rhizobium/Agrobacterium group</taxon>
        <taxon>Xaviernesmea</taxon>
    </lineage>
</organism>
<feature type="domain" description="HAMP" evidence="12">
    <location>
        <begin position="204"/>
        <end position="259"/>
    </location>
</feature>
<evidence type="ECO:0000256" key="1">
    <source>
        <dbReference type="ARBA" id="ARBA00000085"/>
    </source>
</evidence>
<evidence type="ECO:0000256" key="10">
    <source>
        <dbReference type="SAM" id="Phobius"/>
    </source>
</evidence>
<keyword evidence="9" id="KW-0175">Coiled coil</keyword>
<evidence type="ECO:0000313" key="13">
    <source>
        <dbReference type="EMBL" id="OLP53349.1"/>
    </source>
</evidence>
<dbReference type="GO" id="GO:0016020">
    <property type="term" value="C:membrane"/>
    <property type="evidence" value="ECO:0007669"/>
    <property type="project" value="UniProtKB-SubCell"/>
</dbReference>
<dbReference type="AlphaFoldDB" id="A0A1Q9AEK8"/>
<dbReference type="OrthoDB" id="9784218at2"/>
<comment type="subcellular location">
    <subcellularLocation>
        <location evidence="2">Membrane</location>
    </subcellularLocation>
</comment>
<dbReference type="STRING" id="1672749.BJF92_00880"/>
<evidence type="ECO:0000256" key="8">
    <source>
        <dbReference type="ARBA" id="ARBA00022840"/>
    </source>
</evidence>
<keyword evidence="4" id="KW-0597">Phosphoprotein</keyword>
<dbReference type="InterPro" id="IPR005467">
    <property type="entry name" value="His_kinase_dom"/>
</dbReference>
<dbReference type="PROSITE" id="PS50885">
    <property type="entry name" value="HAMP"/>
    <property type="match status" value="1"/>
</dbReference>
<evidence type="ECO:0000256" key="5">
    <source>
        <dbReference type="ARBA" id="ARBA00022679"/>
    </source>
</evidence>
<evidence type="ECO:0000259" key="12">
    <source>
        <dbReference type="PROSITE" id="PS50885"/>
    </source>
</evidence>
<dbReference type="GO" id="GO:0005524">
    <property type="term" value="F:ATP binding"/>
    <property type="evidence" value="ECO:0007669"/>
    <property type="project" value="UniProtKB-KW"/>
</dbReference>
<evidence type="ECO:0000313" key="14">
    <source>
        <dbReference type="Proteomes" id="UP000186143"/>
    </source>
</evidence>
<dbReference type="Proteomes" id="UP000186143">
    <property type="component" value="Unassembled WGS sequence"/>
</dbReference>
<dbReference type="InterPro" id="IPR050980">
    <property type="entry name" value="2C_sensor_his_kinase"/>
</dbReference>
<feature type="transmembrane region" description="Helical" evidence="10">
    <location>
        <begin position="183"/>
        <end position="202"/>
    </location>
</feature>
<dbReference type="Gene3D" id="3.30.565.10">
    <property type="entry name" value="Histidine kinase-like ATPase, C-terminal domain"/>
    <property type="match status" value="1"/>
</dbReference>
<dbReference type="SUPFAM" id="SSF55874">
    <property type="entry name" value="ATPase domain of HSP90 chaperone/DNA topoisomerase II/histidine kinase"/>
    <property type="match status" value="1"/>
</dbReference>
<comment type="catalytic activity">
    <reaction evidence="1">
        <text>ATP + protein L-histidine = ADP + protein N-phospho-L-histidine.</text>
        <dbReference type="EC" id="2.7.13.3"/>
    </reaction>
</comment>
<keyword evidence="5" id="KW-0808">Transferase</keyword>
<keyword evidence="8" id="KW-0067">ATP-binding</keyword>
<dbReference type="InterPro" id="IPR004358">
    <property type="entry name" value="Sig_transdc_His_kin-like_C"/>
</dbReference>
<comment type="caution">
    <text evidence="13">The sequence shown here is derived from an EMBL/GenBank/DDBJ whole genome shotgun (WGS) entry which is preliminary data.</text>
</comment>
<keyword evidence="10" id="KW-0472">Membrane</keyword>
<evidence type="ECO:0000256" key="7">
    <source>
        <dbReference type="ARBA" id="ARBA00022777"/>
    </source>
</evidence>
<keyword evidence="7 13" id="KW-0418">Kinase</keyword>
<feature type="transmembrane region" description="Helical" evidence="10">
    <location>
        <begin position="31"/>
        <end position="53"/>
    </location>
</feature>
<evidence type="ECO:0000256" key="2">
    <source>
        <dbReference type="ARBA" id="ARBA00004370"/>
    </source>
</evidence>
<feature type="domain" description="Histidine kinase" evidence="11">
    <location>
        <begin position="273"/>
        <end position="484"/>
    </location>
</feature>
<protein>
    <recommendedName>
        <fullName evidence="3">histidine kinase</fullName>
        <ecNumber evidence="3">2.7.13.3</ecNumber>
    </recommendedName>
</protein>
<dbReference type="InterPro" id="IPR036890">
    <property type="entry name" value="HATPase_C_sf"/>
</dbReference>
<dbReference type="PRINTS" id="PR00344">
    <property type="entry name" value="BCTRLSENSOR"/>
</dbReference>
<name>A0A1Q9AEK8_9HYPH</name>
<keyword evidence="10" id="KW-0812">Transmembrane</keyword>
<dbReference type="PANTHER" id="PTHR44936">
    <property type="entry name" value="SENSOR PROTEIN CREC"/>
    <property type="match status" value="1"/>
</dbReference>
<evidence type="ECO:0000256" key="4">
    <source>
        <dbReference type="ARBA" id="ARBA00022553"/>
    </source>
</evidence>
<dbReference type="Pfam" id="PF02518">
    <property type="entry name" value="HATPase_c"/>
    <property type="match status" value="1"/>
</dbReference>
<accession>A0A1Q9AEK8</accession>
<dbReference type="EC" id="2.7.13.3" evidence="3"/>
<feature type="coiled-coil region" evidence="9">
    <location>
        <begin position="240"/>
        <end position="267"/>
    </location>
</feature>
<evidence type="ECO:0000256" key="9">
    <source>
        <dbReference type="SAM" id="Coils"/>
    </source>
</evidence>
<keyword evidence="10" id="KW-1133">Transmembrane helix</keyword>
<dbReference type="PROSITE" id="PS50109">
    <property type="entry name" value="HIS_KIN"/>
    <property type="match status" value="1"/>
</dbReference>
<sequence>MENATAQQEEARHQAQPSARPLFFRGLSGKLLLLTVIFVMVAEVLIFVPSISAMRIRWLDDRLNTAAAAAVVVDGLQNIQLDGKVREDTLRTTGALAIALRHKDESRLIVADEMPPQVDGQYDLDDDNPLLAIRDALDTLIFGGDRIIRVYGAIDEDGGDTVVELVMQDRTLRKAMLRYARNVFLISIVISLITGIFIFVAINRMMILPIRRMTDNMQAFAADPNDPGRVMAPTPGGDELATAGRHLAEMQRELQKTLKEQKNLADLGLAVSKINHDMRNMLSSAQLISDRLTDVDDPMVKRFAPTLLRAIDRAVSYTTHVMSYGGAKEKAPNRRCLKLKPLVQDVVELLAVDARSGIEVRLQMDGDIEVDADGEQLFRVVHNLARNALQALQQEHAEDNSVITIAANRTGSVVSITVDDTGPGMPQKARENLFSAFRGSARSGGTGLGLAIARELVLAHGGTIALVEKPTRGTQFRIEIPDSPVSLDLFRSRSGH</sequence>
<dbReference type="GO" id="GO:0004673">
    <property type="term" value="F:protein histidine kinase activity"/>
    <property type="evidence" value="ECO:0007669"/>
    <property type="project" value="UniProtKB-EC"/>
</dbReference>
<gene>
    <name evidence="13" type="ORF">BJF92_00880</name>
</gene>